<dbReference type="EMBL" id="QKWP01000130">
    <property type="protein sequence ID" value="RIB26610.1"/>
    <property type="molecule type" value="Genomic_DNA"/>
</dbReference>
<evidence type="ECO:0008006" key="4">
    <source>
        <dbReference type="Google" id="ProtNLM"/>
    </source>
</evidence>
<evidence type="ECO:0000313" key="2">
    <source>
        <dbReference type="EMBL" id="RIB26610.1"/>
    </source>
</evidence>
<evidence type="ECO:0000313" key="3">
    <source>
        <dbReference type="Proteomes" id="UP000266673"/>
    </source>
</evidence>
<dbReference type="OrthoDB" id="2352140at2759"/>
<keyword evidence="3" id="KW-1185">Reference proteome</keyword>
<feature type="transmembrane region" description="Helical" evidence="1">
    <location>
        <begin position="113"/>
        <end position="136"/>
    </location>
</feature>
<feature type="transmembrane region" description="Helical" evidence="1">
    <location>
        <begin position="35"/>
        <end position="55"/>
    </location>
</feature>
<keyword evidence="1" id="KW-0472">Membrane</keyword>
<sequence>MECLWKKYYLAIWATYGLFLCCFIIISTLNDNISWFYQKIFLNITIILGFWNLIFEFRQFLFSWYFTSIWNYFDSNTNMFTQFSSALIATYYMTITGDSTPISSWISSENAIIMLLMIMVSFFILIYLVNLFIGILSELISNEKNDIAYLVLKSEIIEEIETFYLLPHQRRKENWFPSIIFYECDTIKLRKHIKDIQSDKWAGYQKPYFSQNLKEVLQLDEE</sequence>
<accession>A0A397VVK9</accession>
<comment type="caution">
    <text evidence="2">The sequence shown here is derived from an EMBL/GenBank/DDBJ whole genome shotgun (WGS) entry which is preliminary data.</text>
</comment>
<reference evidence="2 3" key="1">
    <citation type="submission" date="2018-06" db="EMBL/GenBank/DDBJ databases">
        <title>Comparative genomics reveals the genomic features of Rhizophagus irregularis, R. cerebriforme, R. diaphanum and Gigaspora rosea, and their symbiotic lifestyle signature.</title>
        <authorList>
            <person name="Morin E."/>
            <person name="San Clemente H."/>
            <person name="Chen E.C.H."/>
            <person name="De La Providencia I."/>
            <person name="Hainaut M."/>
            <person name="Kuo A."/>
            <person name="Kohler A."/>
            <person name="Murat C."/>
            <person name="Tang N."/>
            <person name="Roy S."/>
            <person name="Loubradou J."/>
            <person name="Henrissat B."/>
            <person name="Grigoriev I.V."/>
            <person name="Corradi N."/>
            <person name="Roux C."/>
            <person name="Martin F.M."/>
        </authorList>
    </citation>
    <scope>NUCLEOTIDE SEQUENCE [LARGE SCALE GENOMIC DNA]</scope>
    <source>
        <strain evidence="2 3">DAOM 194757</strain>
    </source>
</reference>
<dbReference type="Proteomes" id="UP000266673">
    <property type="component" value="Unassembled WGS sequence"/>
</dbReference>
<keyword evidence="1" id="KW-0812">Transmembrane</keyword>
<gene>
    <name evidence="2" type="ORF">C2G38_2138227</name>
</gene>
<name>A0A397VVK9_9GLOM</name>
<dbReference type="AlphaFoldDB" id="A0A397VVK9"/>
<keyword evidence="1" id="KW-1133">Transmembrane helix</keyword>
<evidence type="ECO:0000256" key="1">
    <source>
        <dbReference type="SAM" id="Phobius"/>
    </source>
</evidence>
<protein>
    <recommendedName>
        <fullName evidence="4">Ion transport domain-containing protein</fullName>
    </recommendedName>
</protein>
<organism evidence="2 3">
    <name type="scientific">Gigaspora rosea</name>
    <dbReference type="NCBI Taxonomy" id="44941"/>
    <lineage>
        <taxon>Eukaryota</taxon>
        <taxon>Fungi</taxon>
        <taxon>Fungi incertae sedis</taxon>
        <taxon>Mucoromycota</taxon>
        <taxon>Glomeromycotina</taxon>
        <taxon>Glomeromycetes</taxon>
        <taxon>Diversisporales</taxon>
        <taxon>Gigasporaceae</taxon>
        <taxon>Gigaspora</taxon>
    </lineage>
</organism>
<feature type="transmembrane region" description="Helical" evidence="1">
    <location>
        <begin position="76"/>
        <end position="93"/>
    </location>
</feature>
<dbReference type="STRING" id="44941.A0A397VVK9"/>
<proteinExistence type="predicted"/>
<feature type="transmembrane region" description="Helical" evidence="1">
    <location>
        <begin position="7"/>
        <end position="29"/>
    </location>
</feature>